<dbReference type="OrthoDB" id="192702at2759"/>
<feature type="compositionally biased region" description="Polar residues" evidence="1">
    <location>
        <begin position="1"/>
        <end position="18"/>
    </location>
</feature>
<evidence type="ECO:0000256" key="1">
    <source>
        <dbReference type="SAM" id="MobiDB-lite"/>
    </source>
</evidence>
<accession>A0A4Y7PM97</accession>
<feature type="region of interest" description="Disordered" evidence="1">
    <location>
        <begin position="1"/>
        <end position="22"/>
    </location>
</feature>
<dbReference type="InterPro" id="IPR021276">
    <property type="entry name" value="DUF2855"/>
</dbReference>
<reference evidence="2 3" key="1">
    <citation type="submission" date="2018-06" db="EMBL/GenBank/DDBJ databases">
        <title>A transcriptomic atlas of mushroom development highlights an independent origin of complex multicellularity.</title>
        <authorList>
            <consortium name="DOE Joint Genome Institute"/>
            <person name="Krizsan K."/>
            <person name="Almasi E."/>
            <person name="Merenyi Z."/>
            <person name="Sahu N."/>
            <person name="Viragh M."/>
            <person name="Koszo T."/>
            <person name="Mondo S."/>
            <person name="Kiss B."/>
            <person name="Balint B."/>
            <person name="Kues U."/>
            <person name="Barry K."/>
            <person name="Hegedus J.C."/>
            <person name="Henrissat B."/>
            <person name="Johnson J."/>
            <person name="Lipzen A."/>
            <person name="Ohm R."/>
            <person name="Nagy I."/>
            <person name="Pangilinan J."/>
            <person name="Yan J."/>
            <person name="Xiong Y."/>
            <person name="Grigoriev I.V."/>
            <person name="Hibbett D.S."/>
            <person name="Nagy L.G."/>
        </authorList>
    </citation>
    <scope>NUCLEOTIDE SEQUENCE [LARGE SCALE GENOMIC DNA]</scope>
    <source>
        <strain evidence="2 3">SZMC22713</strain>
    </source>
</reference>
<dbReference type="AlphaFoldDB" id="A0A4Y7PM97"/>
<protein>
    <submittedName>
        <fullName evidence="2">Uncharacterized protein</fullName>
    </submittedName>
</protein>
<dbReference type="STRING" id="50990.A0A4Y7PM97"/>
<evidence type="ECO:0000313" key="2">
    <source>
        <dbReference type="EMBL" id="TDL15570.1"/>
    </source>
</evidence>
<keyword evidence="3" id="KW-1185">Reference proteome</keyword>
<dbReference type="Proteomes" id="UP000294933">
    <property type="component" value="Unassembled WGS sequence"/>
</dbReference>
<dbReference type="Pfam" id="PF11017">
    <property type="entry name" value="DUF2855"/>
    <property type="match status" value="1"/>
</dbReference>
<gene>
    <name evidence="2" type="ORF">BD410DRAFT_796257</name>
</gene>
<organism evidence="2 3">
    <name type="scientific">Rickenella mellea</name>
    <dbReference type="NCBI Taxonomy" id="50990"/>
    <lineage>
        <taxon>Eukaryota</taxon>
        <taxon>Fungi</taxon>
        <taxon>Dikarya</taxon>
        <taxon>Basidiomycota</taxon>
        <taxon>Agaricomycotina</taxon>
        <taxon>Agaricomycetes</taxon>
        <taxon>Hymenochaetales</taxon>
        <taxon>Rickenellaceae</taxon>
        <taxon>Rickenella</taxon>
    </lineage>
</organism>
<dbReference type="VEuPathDB" id="FungiDB:BD410DRAFT_796257"/>
<proteinExistence type="predicted"/>
<evidence type="ECO:0000313" key="3">
    <source>
        <dbReference type="Proteomes" id="UP000294933"/>
    </source>
</evidence>
<name>A0A4Y7PM97_9AGAM</name>
<sequence>MSETNLSLCVPRTSSGRNPNEPVLVESPIPTTNLPNHILLRVDRFGFSANNITYQALGEVPHFRYFDFHLAPRSKDNTVTPESHGLIPVWGFGTVVWSSHPRVAVGERVYGYFAPTRYLLLPVSPSDANKYSFFVPRPHFPADRRPYNQIIRCANDALYDPTPDAEDLTMLYRPLFWTSFWCEDWLAESSYRSGETQTQKNVLISSASAKTSFCLAYLVRKRFVESGVNIVGLTSARNESFTRGLGLYDEVLNYDALKKTLSSAQSAAHAEWIYVDVAGSEEINENVRACFEKCKNSRLLAHISLGMTTLSPSSSNVTSKSWTTNTSLLSAPSITMGANPDSKSSRLPNPEEFFMPEWLALRRKALSVTEITQMQAKAWKELMRDCRGWVKMECVEGGENVLPAYEKVVKDGVGPEKGLVWSMWDRTQTEEERNTNSSKL</sequence>
<dbReference type="EMBL" id="ML170270">
    <property type="protein sequence ID" value="TDL15570.1"/>
    <property type="molecule type" value="Genomic_DNA"/>
</dbReference>